<dbReference type="Proteomes" id="UP000887578">
    <property type="component" value="Unplaced"/>
</dbReference>
<dbReference type="WBParaSite" id="PDA_v2.g13747.t1">
    <property type="protein sequence ID" value="PDA_v2.g13747.t1"/>
    <property type="gene ID" value="PDA_v2.g13747"/>
</dbReference>
<evidence type="ECO:0000313" key="1">
    <source>
        <dbReference type="Proteomes" id="UP000887578"/>
    </source>
</evidence>
<reference evidence="2" key="1">
    <citation type="submission" date="2022-11" db="UniProtKB">
        <authorList>
            <consortium name="WormBaseParasite"/>
        </authorList>
    </citation>
    <scope>IDENTIFICATION</scope>
</reference>
<name>A0A914P702_9BILA</name>
<proteinExistence type="predicted"/>
<accession>A0A914P702</accession>
<dbReference type="AlphaFoldDB" id="A0A914P702"/>
<keyword evidence="1" id="KW-1185">Reference proteome</keyword>
<organism evidence="1 2">
    <name type="scientific">Panagrolaimus davidi</name>
    <dbReference type="NCBI Taxonomy" id="227884"/>
    <lineage>
        <taxon>Eukaryota</taxon>
        <taxon>Metazoa</taxon>
        <taxon>Ecdysozoa</taxon>
        <taxon>Nematoda</taxon>
        <taxon>Chromadorea</taxon>
        <taxon>Rhabditida</taxon>
        <taxon>Tylenchina</taxon>
        <taxon>Panagrolaimomorpha</taxon>
        <taxon>Panagrolaimoidea</taxon>
        <taxon>Panagrolaimidae</taxon>
        <taxon>Panagrolaimus</taxon>
    </lineage>
</organism>
<protein>
    <submittedName>
        <fullName evidence="2">Uncharacterized protein</fullName>
    </submittedName>
</protein>
<sequence>MDLQQIPVTPPPCHFPSDVLRWMKANSPNPRISLKLMKICKYFQSERFLTYFPVTAIGNSSVDNIGYKMSDNSCHYVNGVDKLPNKLWIIHQLGFFNVNIISQLVPKIGFCEAKILCFVNTNVFFTEFQILNVGEYLESLYMENTTLKYENDIVVPFEIILAFLPKVEGLIFKSIIPPLKSLQAAKDATSSTLSNVIIDRIPKDYNICTFLQYMDNFPNISFKVLLHDTHNIKELQAYAKKVVKKGLTEFPPPLIYLYQKSHKSQMPLLKLHEKFHEKQNKNLINDFSFDFGGLN</sequence>
<evidence type="ECO:0000313" key="2">
    <source>
        <dbReference type="WBParaSite" id="PDA_v2.g13747.t1"/>
    </source>
</evidence>